<dbReference type="GO" id="GO:0003906">
    <property type="term" value="F:DNA-(apurinic or apyrimidinic site) endonuclease activity"/>
    <property type="evidence" value="ECO:0007669"/>
    <property type="project" value="TreeGrafter"/>
</dbReference>
<evidence type="ECO:0000313" key="9">
    <source>
        <dbReference type="EMBL" id="SHG43662.1"/>
    </source>
</evidence>
<feature type="binding site" evidence="6">
    <location>
        <position position="150"/>
    </location>
    <ligand>
        <name>Mg(2+)</name>
        <dbReference type="ChEBI" id="CHEBI:18420"/>
        <label>1</label>
    </ligand>
</feature>
<comment type="similarity">
    <text evidence="1">Belongs to the DNA repair enzymes AP/ExoA family.</text>
</comment>
<dbReference type="InterPro" id="IPR004808">
    <property type="entry name" value="AP_endonuc_1"/>
</dbReference>
<dbReference type="InterPro" id="IPR036691">
    <property type="entry name" value="Endo/exonu/phosph_ase_sf"/>
</dbReference>
<dbReference type="OrthoDB" id="9803914at2"/>
<feature type="binding site" evidence="6">
    <location>
        <position position="8"/>
    </location>
    <ligand>
        <name>Mg(2+)</name>
        <dbReference type="ChEBI" id="CHEBI:18420"/>
        <label>1</label>
    </ligand>
</feature>
<reference evidence="9 10" key="1">
    <citation type="submission" date="2016-11" db="EMBL/GenBank/DDBJ databases">
        <authorList>
            <person name="Jaros S."/>
            <person name="Januszkiewicz K."/>
            <person name="Wedrychowicz H."/>
        </authorList>
    </citation>
    <scope>NUCLEOTIDE SEQUENCE [LARGE SCALE GENOMIC DNA]</scope>
    <source>
        <strain evidence="9 10">DSM 21986</strain>
    </source>
</reference>
<feature type="binding site" evidence="6">
    <location>
        <position position="246"/>
    </location>
    <ligand>
        <name>Mg(2+)</name>
        <dbReference type="ChEBI" id="CHEBI:18420"/>
        <label>1</label>
    </ligand>
</feature>
<keyword evidence="4 6" id="KW-0460">Magnesium</keyword>
<dbReference type="GO" id="GO:0008311">
    <property type="term" value="F:double-stranded DNA 3'-5' DNA exonuclease activity"/>
    <property type="evidence" value="ECO:0007669"/>
    <property type="project" value="TreeGrafter"/>
</dbReference>
<dbReference type="Pfam" id="PF03372">
    <property type="entry name" value="Exo_endo_phos"/>
    <property type="match status" value="1"/>
</dbReference>
<dbReference type="AlphaFoldDB" id="A0A1M5JSR7"/>
<dbReference type="RefSeq" id="WP_073067963.1">
    <property type="nucleotide sequence ID" value="NZ_FQUS01000028.1"/>
</dbReference>
<dbReference type="EMBL" id="FQUS01000028">
    <property type="protein sequence ID" value="SHG43662.1"/>
    <property type="molecule type" value="Genomic_DNA"/>
</dbReference>
<dbReference type="PANTHER" id="PTHR22748">
    <property type="entry name" value="AP ENDONUCLEASE"/>
    <property type="match status" value="1"/>
</dbReference>
<accession>A0A1M5JSR7</accession>
<dbReference type="STRING" id="1194090.SAMN05443144_12837"/>
<feature type="binding site" evidence="6">
    <location>
        <position position="36"/>
    </location>
    <ligand>
        <name>Mg(2+)</name>
        <dbReference type="ChEBI" id="CHEBI:18420"/>
        <label>1</label>
    </ligand>
</feature>
<dbReference type="SUPFAM" id="SSF56219">
    <property type="entry name" value="DNase I-like"/>
    <property type="match status" value="1"/>
</dbReference>
<keyword evidence="10" id="KW-1185">Reference proteome</keyword>
<dbReference type="GO" id="GO:0006284">
    <property type="term" value="P:base-excision repair"/>
    <property type="evidence" value="ECO:0007669"/>
    <property type="project" value="TreeGrafter"/>
</dbReference>
<evidence type="ECO:0000256" key="6">
    <source>
        <dbReference type="PIRSR" id="PIRSR604808-2"/>
    </source>
</evidence>
<dbReference type="PROSITE" id="PS51435">
    <property type="entry name" value="AP_NUCLEASE_F1_4"/>
    <property type="match status" value="1"/>
</dbReference>
<feature type="active site" evidence="5">
    <location>
        <position position="108"/>
    </location>
</feature>
<evidence type="ECO:0000313" key="10">
    <source>
        <dbReference type="Proteomes" id="UP000184041"/>
    </source>
</evidence>
<protein>
    <submittedName>
        <fullName evidence="9">Exodeoxyribonuclease-3</fullName>
    </submittedName>
</protein>
<evidence type="ECO:0000256" key="1">
    <source>
        <dbReference type="ARBA" id="ARBA00007092"/>
    </source>
</evidence>
<name>A0A1M5JSR7_9BACT</name>
<dbReference type="NCBIfam" id="TIGR00633">
    <property type="entry name" value="xth"/>
    <property type="match status" value="1"/>
</dbReference>
<feature type="site" description="Interaction with DNA substrate" evidence="7">
    <location>
        <position position="246"/>
    </location>
</feature>
<dbReference type="GO" id="GO:0046872">
    <property type="term" value="F:metal ion binding"/>
    <property type="evidence" value="ECO:0007669"/>
    <property type="project" value="UniProtKB-KW"/>
</dbReference>
<feature type="site" description="Transition state stabilizer" evidence="7">
    <location>
        <position position="150"/>
    </location>
</feature>
<feature type="domain" description="Endonuclease/exonuclease/phosphatase" evidence="8">
    <location>
        <begin position="6"/>
        <end position="246"/>
    </location>
</feature>
<dbReference type="NCBIfam" id="TIGR00195">
    <property type="entry name" value="exoDNase_III"/>
    <property type="match status" value="1"/>
</dbReference>
<keyword evidence="2 6" id="KW-0479">Metal-binding</keyword>
<dbReference type="PANTHER" id="PTHR22748:SF6">
    <property type="entry name" value="DNA-(APURINIC OR APYRIMIDINIC SITE) ENDONUCLEASE"/>
    <property type="match status" value="1"/>
</dbReference>
<proteinExistence type="inferred from homology"/>
<dbReference type="Proteomes" id="UP000184041">
    <property type="component" value="Unassembled WGS sequence"/>
</dbReference>
<feature type="binding site" evidence="6">
    <location>
        <position position="148"/>
    </location>
    <ligand>
        <name>Mg(2+)</name>
        <dbReference type="ChEBI" id="CHEBI:18420"/>
        <label>1</label>
    </ligand>
</feature>
<evidence type="ECO:0000256" key="7">
    <source>
        <dbReference type="PIRSR" id="PIRSR604808-3"/>
    </source>
</evidence>
<evidence type="ECO:0000256" key="2">
    <source>
        <dbReference type="ARBA" id="ARBA00022723"/>
    </source>
</evidence>
<evidence type="ECO:0000256" key="4">
    <source>
        <dbReference type="ARBA" id="ARBA00022842"/>
    </source>
</evidence>
<keyword evidence="3" id="KW-0378">Hydrolase</keyword>
<evidence type="ECO:0000259" key="8">
    <source>
        <dbReference type="Pfam" id="PF03372"/>
    </source>
</evidence>
<sequence>MLKISSLNVNGIRAAQRRGFTDWVSRGRPDIICLQELRAMEHQVPDPVRDMDYHDIYHTAEKKGYSGVGILSREAPLDVCKGIGVDWIDREGRVLMAEFEELTVFSIYAPSGTTGDARQELKMDFLEAFLPFARQYLNRDKPVVFCGDFNICHTSIDIHNPRRNRNTSGFLPEERAWVTELLETGFEDVYRRLHEGEPDLYSWWSYRAASKERNKGWRIDYHISSPELLEAAQKATIEMEWDLSDHAPVTIHYSI</sequence>
<gene>
    <name evidence="9" type="ORF">SAMN05443144_12837</name>
</gene>
<dbReference type="Gene3D" id="3.60.10.10">
    <property type="entry name" value="Endonuclease/exonuclease/phosphatase"/>
    <property type="match status" value="1"/>
</dbReference>
<comment type="cofactor">
    <cofactor evidence="6">
        <name>Mg(2+)</name>
        <dbReference type="ChEBI" id="CHEBI:18420"/>
    </cofactor>
    <cofactor evidence="6">
        <name>Mn(2+)</name>
        <dbReference type="ChEBI" id="CHEBI:29035"/>
    </cofactor>
    <text evidence="6">Probably binds two magnesium or manganese ions per subunit.</text>
</comment>
<feature type="site" description="Important for catalytic activity" evidence="7">
    <location>
        <position position="220"/>
    </location>
</feature>
<dbReference type="GO" id="GO:0008081">
    <property type="term" value="F:phosphoric diester hydrolase activity"/>
    <property type="evidence" value="ECO:0007669"/>
    <property type="project" value="TreeGrafter"/>
</dbReference>
<evidence type="ECO:0000256" key="5">
    <source>
        <dbReference type="PIRSR" id="PIRSR604808-1"/>
    </source>
</evidence>
<feature type="active site" description="Proton donor/acceptor" evidence="5">
    <location>
        <position position="148"/>
    </location>
</feature>
<feature type="binding site" evidence="6">
    <location>
        <position position="245"/>
    </location>
    <ligand>
        <name>Mg(2+)</name>
        <dbReference type="ChEBI" id="CHEBI:18420"/>
        <label>1</label>
    </ligand>
</feature>
<feature type="active site" description="Proton acceptor" evidence="5">
    <location>
        <position position="246"/>
    </location>
</feature>
<dbReference type="InterPro" id="IPR005135">
    <property type="entry name" value="Endo/exonuclease/phosphatase"/>
</dbReference>
<evidence type="ECO:0000256" key="3">
    <source>
        <dbReference type="ARBA" id="ARBA00022801"/>
    </source>
</evidence>
<keyword evidence="6" id="KW-0464">Manganese</keyword>
<organism evidence="9 10">
    <name type="scientific">Fodinibius roseus</name>
    <dbReference type="NCBI Taxonomy" id="1194090"/>
    <lineage>
        <taxon>Bacteria</taxon>
        <taxon>Pseudomonadati</taxon>
        <taxon>Balneolota</taxon>
        <taxon>Balneolia</taxon>
        <taxon>Balneolales</taxon>
        <taxon>Balneolaceae</taxon>
        <taxon>Fodinibius</taxon>
    </lineage>
</organism>